<feature type="region of interest" description="Disordered" evidence="1">
    <location>
        <begin position="369"/>
        <end position="460"/>
    </location>
</feature>
<dbReference type="Proteomes" id="UP000281955">
    <property type="component" value="Unassembled WGS sequence"/>
</dbReference>
<name>A0A420XM33_9ACTN</name>
<dbReference type="Pfam" id="PF02720">
    <property type="entry name" value="DUF222"/>
    <property type="match status" value="1"/>
</dbReference>
<dbReference type="AlphaFoldDB" id="A0A420XM33"/>
<sequence>MTDTLDTLLSGDNEVVGVATSEGLLERLRHLAAVRARLDALEAQTLTAVEAREAYRLDAAPTTAAWLRYHLRLDPRAARTRLARARTLAELPGTATALASAEIEAGHVDALTRGRARVGTPTMAAAEDTLLGLARTSSPDQLRLAVDRLVQVVDPDETATARAERQRALRHLNITPGFDGTWTLSGLLDPADGALVKAAFDACSRLQALPDGSPDPRTKGQRTADTLVQFAATALATGQAPTVGGVAPHVSLVLDLPTLRGELTTATTGGGSRSAAAAAAGLAASGLAALVGRSFGPAALARLTCACDLTPVIVSEWGEPLALGREARLAPQAHVKAAWVRDGGCITPGCESRTVQVHHIKHWARDSGPTDLVKRVPALRTLPPPRPRRRLDHRTRPRQTRPAPDPLTPRRATHPSRPRPRPQPRRHPPPALQQRGRLARHEVRSARPRVAARSCATPDR</sequence>
<feature type="domain" description="DUF222" evidence="2">
    <location>
        <begin position="27"/>
        <end position="331"/>
    </location>
</feature>
<dbReference type="InParanoid" id="A0A420XM33"/>
<accession>A0A420XM33</accession>
<dbReference type="CDD" id="cd00085">
    <property type="entry name" value="HNHc"/>
    <property type="match status" value="1"/>
</dbReference>
<feature type="compositionally biased region" description="Basic residues" evidence="1">
    <location>
        <begin position="386"/>
        <end position="399"/>
    </location>
</feature>
<evidence type="ECO:0000313" key="4">
    <source>
        <dbReference type="Proteomes" id="UP000281955"/>
    </source>
</evidence>
<dbReference type="InterPro" id="IPR003870">
    <property type="entry name" value="DUF222"/>
</dbReference>
<feature type="compositionally biased region" description="Low complexity" evidence="1">
    <location>
        <begin position="448"/>
        <end position="460"/>
    </location>
</feature>
<comment type="caution">
    <text evidence="3">The sequence shown here is derived from an EMBL/GenBank/DDBJ whole genome shotgun (WGS) entry which is preliminary data.</text>
</comment>
<dbReference type="InterPro" id="IPR003615">
    <property type="entry name" value="HNH_nuc"/>
</dbReference>
<keyword evidence="4" id="KW-1185">Reference proteome</keyword>
<gene>
    <name evidence="3" type="ORF">CLV35_2692</name>
</gene>
<reference evidence="3 4" key="1">
    <citation type="submission" date="2018-10" db="EMBL/GenBank/DDBJ databases">
        <title>Genomic Encyclopedia of Archaeal and Bacterial Type Strains, Phase II (KMG-II): from individual species to whole genera.</title>
        <authorList>
            <person name="Goeker M."/>
        </authorList>
    </citation>
    <scope>NUCLEOTIDE SEQUENCE [LARGE SCALE GENOMIC DNA]</scope>
    <source>
        <strain evidence="3 4">RP-AC37</strain>
    </source>
</reference>
<feature type="compositionally biased region" description="Basic residues" evidence="1">
    <location>
        <begin position="411"/>
        <end position="428"/>
    </location>
</feature>
<organism evidence="3 4">
    <name type="scientific">Motilibacter peucedani</name>
    <dbReference type="NCBI Taxonomy" id="598650"/>
    <lineage>
        <taxon>Bacteria</taxon>
        <taxon>Bacillati</taxon>
        <taxon>Actinomycetota</taxon>
        <taxon>Actinomycetes</taxon>
        <taxon>Motilibacterales</taxon>
        <taxon>Motilibacteraceae</taxon>
        <taxon>Motilibacter</taxon>
    </lineage>
</organism>
<dbReference type="EMBL" id="RBWV01000013">
    <property type="protein sequence ID" value="RKS72448.1"/>
    <property type="molecule type" value="Genomic_DNA"/>
</dbReference>
<proteinExistence type="predicted"/>
<evidence type="ECO:0000259" key="2">
    <source>
        <dbReference type="Pfam" id="PF02720"/>
    </source>
</evidence>
<evidence type="ECO:0000313" key="3">
    <source>
        <dbReference type="EMBL" id="RKS72448.1"/>
    </source>
</evidence>
<evidence type="ECO:0000256" key="1">
    <source>
        <dbReference type="SAM" id="MobiDB-lite"/>
    </source>
</evidence>
<protein>
    <submittedName>
        <fullName evidence="3">Uncharacterized protein DUF222</fullName>
    </submittedName>
</protein>